<proteinExistence type="predicted"/>
<comment type="caution">
    <text evidence="2">The sequence shown here is derived from an EMBL/GenBank/DDBJ whole genome shotgun (WGS) entry which is preliminary data.</text>
</comment>
<accession>A0AAI8YKF3</accession>
<evidence type="ECO:0000256" key="1">
    <source>
        <dbReference type="SAM" id="MobiDB-lite"/>
    </source>
</evidence>
<feature type="region of interest" description="Disordered" evidence="1">
    <location>
        <begin position="1"/>
        <end position="75"/>
    </location>
</feature>
<evidence type="ECO:0000313" key="3">
    <source>
        <dbReference type="Proteomes" id="UP001295740"/>
    </source>
</evidence>
<dbReference type="AlphaFoldDB" id="A0AAI8YKF3"/>
<reference evidence="2" key="1">
    <citation type="submission" date="2023-10" db="EMBL/GenBank/DDBJ databases">
        <authorList>
            <person name="Hackl T."/>
        </authorList>
    </citation>
    <scope>NUCLEOTIDE SEQUENCE</scope>
</reference>
<feature type="compositionally biased region" description="Basic and acidic residues" evidence="1">
    <location>
        <begin position="1"/>
        <end position="14"/>
    </location>
</feature>
<keyword evidence="3" id="KW-1185">Reference proteome</keyword>
<sequence>MKAVEVRETPRHSEAPYTIQSSGSASAPPKGTVMTQKEWAVIQKDDRTWDRPTEDEAKREAAKRNGMNGATEMAP</sequence>
<dbReference type="EMBL" id="CAUWAG010000010">
    <property type="protein sequence ID" value="CAJ2507878.1"/>
    <property type="molecule type" value="Genomic_DNA"/>
</dbReference>
<name>A0AAI8YKF3_9PEZI</name>
<evidence type="ECO:0000313" key="2">
    <source>
        <dbReference type="EMBL" id="CAJ2507878.1"/>
    </source>
</evidence>
<gene>
    <name evidence="2" type="ORF">KHLLAP_LOCUS8346</name>
</gene>
<protein>
    <submittedName>
        <fullName evidence="2">Uu.00g090640.m01.CDS01</fullName>
    </submittedName>
</protein>
<organism evidence="2 3">
    <name type="scientific">Anthostomella pinea</name>
    <dbReference type="NCBI Taxonomy" id="933095"/>
    <lineage>
        <taxon>Eukaryota</taxon>
        <taxon>Fungi</taxon>
        <taxon>Dikarya</taxon>
        <taxon>Ascomycota</taxon>
        <taxon>Pezizomycotina</taxon>
        <taxon>Sordariomycetes</taxon>
        <taxon>Xylariomycetidae</taxon>
        <taxon>Xylariales</taxon>
        <taxon>Xylariaceae</taxon>
        <taxon>Anthostomella</taxon>
    </lineage>
</organism>
<feature type="compositionally biased region" description="Basic and acidic residues" evidence="1">
    <location>
        <begin position="43"/>
        <end position="63"/>
    </location>
</feature>
<dbReference type="Proteomes" id="UP001295740">
    <property type="component" value="Unassembled WGS sequence"/>
</dbReference>